<keyword evidence="3" id="KW-1185">Reference proteome</keyword>
<accession>A0A5M9K1P0</accession>
<evidence type="ECO:0000313" key="2">
    <source>
        <dbReference type="EMBL" id="KAA8573902.1"/>
    </source>
</evidence>
<gene>
    <name evidence="2" type="ORF">EYC84_005447</name>
</gene>
<evidence type="ECO:0000256" key="1">
    <source>
        <dbReference type="SAM" id="SignalP"/>
    </source>
</evidence>
<protein>
    <submittedName>
        <fullName evidence="2">Uncharacterized protein</fullName>
    </submittedName>
</protein>
<reference evidence="2 3" key="1">
    <citation type="submission" date="2019-06" db="EMBL/GenBank/DDBJ databases">
        <title>Genome Sequence of the Brown Rot Fungal Pathogen Monilinia fructicola.</title>
        <authorList>
            <person name="De Miccolis Angelini R.M."/>
            <person name="Landi L."/>
            <person name="Abate D."/>
            <person name="Pollastro S."/>
            <person name="Romanazzi G."/>
            <person name="Faretra F."/>
        </authorList>
    </citation>
    <scope>NUCLEOTIDE SEQUENCE [LARGE SCALE GENOMIC DNA]</scope>
    <source>
        <strain evidence="2 3">Mfrc123</strain>
    </source>
</reference>
<dbReference type="Proteomes" id="UP000322873">
    <property type="component" value="Unassembled WGS sequence"/>
</dbReference>
<sequence length="99" mass="11811">MKNLKGGVTGGKTNLASLKLSLQLLLLLITCKNRHIGHRSYFSSRRYKSRARSSSPRYRRPTCLPCSWCFLVRQQRRWRRYQGRRYRKRLEDHPCELAS</sequence>
<organism evidence="2 3">
    <name type="scientific">Monilinia fructicola</name>
    <name type="common">Brown rot fungus</name>
    <name type="synonym">Ciboria fructicola</name>
    <dbReference type="NCBI Taxonomy" id="38448"/>
    <lineage>
        <taxon>Eukaryota</taxon>
        <taxon>Fungi</taxon>
        <taxon>Dikarya</taxon>
        <taxon>Ascomycota</taxon>
        <taxon>Pezizomycotina</taxon>
        <taxon>Leotiomycetes</taxon>
        <taxon>Helotiales</taxon>
        <taxon>Sclerotiniaceae</taxon>
        <taxon>Monilinia</taxon>
    </lineage>
</organism>
<feature type="signal peptide" evidence="1">
    <location>
        <begin position="1"/>
        <end position="33"/>
    </location>
</feature>
<dbReference type="EMBL" id="VICG01000003">
    <property type="protein sequence ID" value="KAA8573902.1"/>
    <property type="molecule type" value="Genomic_DNA"/>
</dbReference>
<keyword evidence="1" id="KW-0732">Signal</keyword>
<evidence type="ECO:0000313" key="3">
    <source>
        <dbReference type="Proteomes" id="UP000322873"/>
    </source>
</evidence>
<proteinExistence type="predicted"/>
<name>A0A5M9K1P0_MONFR</name>
<comment type="caution">
    <text evidence="2">The sequence shown here is derived from an EMBL/GenBank/DDBJ whole genome shotgun (WGS) entry which is preliminary data.</text>
</comment>
<dbReference type="AlphaFoldDB" id="A0A5M9K1P0"/>
<feature type="chain" id="PRO_5024287179" evidence="1">
    <location>
        <begin position="34"/>
        <end position="99"/>
    </location>
</feature>